<dbReference type="EMBL" id="KQ981693">
    <property type="protein sequence ID" value="KYN37551.1"/>
    <property type="molecule type" value="Genomic_DNA"/>
</dbReference>
<keyword evidence="1" id="KW-0863">Zinc-finger</keyword>
<name>A0A195FAZ3_9HYME</name>
<dbReference type="GO" id="GO:0003676">
    <property type="term" value="F:nucleic acid binding"/>
    <property type="evidence" value="ECO:0007669"/>
    <property type="project" value="InterPro"/>
</dbReference>
<gene>
    <name evidence="3" type="ORF">ALC56_07749</name>
</gene>
<evidence type="ECO:0000256" key="1">
    <source>
        <dbReference type="PROSITE-ProRule" id="PRU00047"/>
    </source>
</evidence>
<proteinExistence type="predicted"/>
<evidence type="ECO:0000259" key="2">
    <source>
        <dbReference type="PROSITE" id="PS50158"/>
    </source>
</evidence>
<keyword evidence="1" id="KW-0479">Metal-binding</keyword>
<dbReference type="InterPro" id="IPR036875">
    <property type="entry name" value="Znf_CCHC_sf"/>
</dbReference>
<dbReference type="AlphaFoldDB" id="A0A195FAZ3"/>
<evidence type="ECO:0000313" key="3">
    <source>
        <dbReference type="EMBL" id="KYN37551.1"/>
    </source>
</evidence>
<organism evidence="3 4">
    <name type="scientific">Trachymyrmex septentrionalis</name>
    <dbReference type="NCBI Taxonomy" id="34720"/>
    <lineage>
        <taxon>Eukaryota</taxon>
        <taxon>Metazoa</taxon>
        <taxon>Ecdysozoa</taxon>
        <taxon>Arthropoda</taxon>
        <taxon>Hexapoda</taxon>
        <taxon>Insecta</taxon>
        <taxon>Pterygota</taxon>
        <taxon>Neoptera</taxon>
        <taxon>Endopterygota</taxon>
        <taxon>Hymenoptera</taxon>
        <taxon>Apocrita</taxon>
        <taxon>Aculeata</taxon>
        <taxon>Formicoidea</taxon>
        <taxon>Formicidae</taxon>
        <taxon>Myrmicinae</taxon>
        <taxon>Trachymyrmex</taxon>
    </lineage>
</organism>
<keyword evidence="4" id="KW-1185">Reference proteome</keyword>
<dbReference type="Proteomes" id="UP000078541">
    <property type="component" value="Unassembled WGS sequence"/>
</dbReference>
<dbReference type="STRING" id="34720.A0A195FAZ3"/>
<evidence type="ECO:0000313" key="4">
    <source>
        <dbReference type="Proteomes" id="UP000078541"/>
    </source>
</evidence>
<accession>A0A195FAZ3</accession>
<dbReference type="PROSITE" id="PS50158">
    <property type="entry name" value="ZF_CCHC"/>
    <property type="match status" value="1"/>
</dbReference>
<dbReference type="SUPFAM" id="SSF57756">
    <property type="entry name" value="Retrovirus zinc finger-like domains"/>
    <property type="match status" value="1"/>
</dbReference>
<feature type="domain" description="CCHC-type" evidence="2">
    <location>
        <begin position="30"/>
        <end position="43"/>
    </location>
</feature>
<dbReference type="GO" id="GO:0008270">
    <property type="term" value="F:zinc ion binding"/>
    <property type="evidence" value="ECO:0007669"/>
    <property type="project" value="UniProtKB-KW"/>
</dbReference>
<dbReference type="InterPro" id="IPR001878">
    <property type="entry name" value="Znf_CCHC"/>
</dbReference>
<sequence length="123" mass="13882">MGKQNIPSHSLCIKFAGQILPNYVVLYYECYSCYKVGHTKKNCNINARCMTCGNTPHENASPCLHKDKPPHCINFGGDHFPTDTVCPEIIITKSYNQHQRLKTSPLWKLGGKCVGLTLRIYQP</sequence>
<protein>
    <recommendedName>
        <fullName evidence="2">CCHC-type domain-containing protein</fullName>
    </recommendedName>
</protein>
<keyword evidence="1" id="KW-0862">Zinc</keyword>
<reference evidence="3 4" key="1">
    <citation type="submission" date="2016-03" db="EMBL/GenBank/DDBJ databases">
        <title>Trachymyrmex septentrionalis WGS genome.</title>
        <authorList>
            <person name="Nygaard S."/>
            <person name="Hu H."/>
            <person name="Boomsma J."/>
            <person name="Zhang G."/>
        </authorList>
    </citation>
    <scope>NUCLEOTIDE SEQUENCE [LARGE SCALE GENOMIC DNA]</scope>
    <source>
        <strain evidence="3">Tsep2-gDNA-1</strain>
        <tissue evidence="3">Whole body</tissue>
    </source>
</reference>